<feature type="compositionally biased region" description="Low complexity" evidence="1">
    <location>
        <begin position="249"/>
        <end position="259"/>
    </location>
</feature>
<feature type="compositionally biased region" description="Low complexity" evidence="1">
    <location>
        <begin position="479"/>
        <end position="493"/>
    </location>
</feature>
<protein>
    <recommendedName>
        <fullName evidence="2">Tudor domain-containing protein</fullName>
    </recommendedName>
</protein>
<accession>A0A9J6FC90</accession>
<evidence type="ECO:0000256" key="1">
    <source>
        <dbReference type="SAM" id="MobiDB-lite"/>
    </source>
</evidence>
<sequence length="506" mass="55645">MSKETALTASNGRPIIGVPLDVPVGKRVPVRVTHYSGPTKFFLCYKFPNIRDAADTDSFFISRRSRHVRQAIVGMYCFVCKAGSKGAALRALVTDVHRYRDTPWTVDVRYVDSGITDTVGLNVVYAIDGKAAAEPCRAVPCYMRGLGPARDSTHFDLQQLTADTDPLYEAVFLGVSDTGAYEVDLYVECPGTKVGLKMLSVSHLLIQNGFARSVVYLDDGADTGAPHSTDTPCQDSGERPQEGALGKQSSLPLSSTDSSAEGIPSENSLEIEITLICTPELFYGHIISAAEDMSQVRSLMKTCKEKCTEGELVRGAHCIYRNKREKTKARVWVEAVLGPRKCRVFFVDYGSRRTVKSSRLYKTDIRLDSIDPLALRFELMDIKPWSEWTEAAVSRFEELAGSDATLTAVLTGTKRSSDDFDENVYVVKLFSEKHGNVAECLCREGYARLLTAKEKRSLHVSAAKPAQTSSGSMKEDYGNRPNNQNVNTVNPRVATSNTAVKGSLRT</sequence>
<reference evidence="3 4" key="1">
    <citation type="journal article" date="2020" name="Cell">
        <title>Large-Scale Comparative Analyses of Tick Genomes Elucidate Their Genetic Diversity and Vector Capacities.</title>
        <authorList>
            <consortium name="Tick Genome and Microbiome Consortium (TIGMIC)"/>
            <person name="Jia N."/>
            <person name="Wang J."/>
            <person name="Shi W."/>
            <person name="Du L."/>
            <person name="Sun Y."/>
            <person name="Zhan W."/>
            <person name="Jiang J.F."/>
            <person name="Wang Q."/>
            <person name="Zhang B."/>
            <person name="Ji P."/>
            <person name="Bell-Sakyi L."/>
            <person name="Cui X.M."/>
            <person name="Yuan T.T."/>
            <person name="Jiang B.G."/>
            <person name="Yang W.F."/>
            <person name="Lam T.T."/>
            <person name="Chang Q.C."/>
            <person name="Ding S.J."/>
            <person name="Wang X.J."/>
            <person name="Zhu J.G."/>
            <person name="Ruan X.D."/>
            <person name="Zhao L."/>
            <person name="Wei J.T."/>
            <person name="Ye R.Z."/>
            <person name="Que T.C."/>
            <person name="Du C.H."/>
            <person name="Zhou Y.H."/>
            <person name="Cheng J.X."/>
            <person name="Dai P.F."/>
            <person name="Guo W.B."/>
            <person name="Han X.H."/>
            <person name="Huang E.J."/>
            <person name="Li L.F."/>
            <person name="Wei W."/>
            <person name="Gao Y.C."/>
            <person name="Liu J.Z."/>
            <person name="Shao H.Z."/>
            <person name="Wang X."/>
            <person name="Wang C.C."/>
            <person name="Yang T.C."/>
            <person name="Huo Q.B."/>
            <person name="Li W."/>
            <person name="Chen H.Y."/>
            <person name="Chen S.E."/>
            <person name="Zhou L.G."/>
            <person name="Ni X.B."/>
            <person name="Tian J.H."/>
            <person name="Sheng Y."/>
            <person name="Liu T."/>
            <person name="Pan Y.S."/>
            <person name="Xia L.Y."/>
            <person name="Li J."/>
            <person name="Zhao F."/>
            <person name="Cao W.C."/>
        </authorList>
    </citation>
    <scope>NUCLEOTIDE SEQUENCE [LARGE SCALE GENOMIC DNA]</scope>
    <source>
        <strain evidence="3">HaeL-2018</strain>
    </source>
</reference>
<dbReference type="OrthoDB" id="10023235at2759"/>
<dbReference type="Proteomes" id="UP000821853">
    <property type="component" value="Chromosome 1"/>
</dbReference>
<evidence type="ECO:0000259" key="2">
    <source>
        <dbReference type="PROSITE" id="PS50304"/>
    </source>
</evidence>
<dbReference type="VEuPathDB" id="VectorBase:HLOH_052543"/>
<dbReference type="PROSITE" id="PS50304">
    <property type="entry name" value="TUDOR"/>
    <property type="match status" value="1"/>
</dbReference>
<organism evidence="3 4">
    <name type="scientific">Haemaphysalis longicornis</name>
    <name type="common">Bush tick</name>
    <dbReference type="NCBI Taxonomy" id="44386"/>
    <lineage>
        <taxon>Eukaryota</taxon>
        <taxon>Metazoa</taxon>
        <taxon>Ecdysozoa</taxon>
        <taxon>Arthropoda</taxon>
        <taxon>Chelicerata</taxon>
        <taxon>Arachnida</taxon>
        <taxon>Acari</taxon>
        <taxon>Parasitiformes</taxon>
        <taxon>Ixodida</taxon>
        <taxon>Ixodoidea</taxon>
        <taxon>Ixodidae</taxon>
        <taxon>Haemaphysalinae</taxon>
        <taxon>Haemaphysalis</taxon>
    </lineage>
</organism>
<dbReference type="Pfam" id="PF00567">
    <property type="entry name" value="TUDOR"/>
    <property type="match status" value="2"/>
</dbReference>
<comment type="caution">
    <text evidence="3">The sequence shown here is derived from an EMBL/GenBank/DDBJ whole genome shotgun (WGS) entry which is preliminary data.</text>
</comment>
<dbReference type="Gene3D" id="2.30.30.140">
    <property type="match status" value="2"/>
</dbReference>
<evidence type="ECO:0000313" key="4">
    <source>
        <dbReference type="Proteomes" id="UP000821853"/>
    </source>
</evidence>
<feature type="region of interest" description="Disordered" evidence="1">
    <location>
        <begin position="225"/>
        <end position="263"/>
    </location>
</feature>
<dbReference type="Gene3D" id="2.40.50.90">
    <property type="match status" value="1"/>
</dbReference>
<dbReference type="AlphaFoldDB" id="A0A9J6FC90"/>
<keyword evidence="4" id="KW-1185">Reference proteome</keyword>
<dbReference type="InterPro" id="IPR035437">
    <property type="entry name" value="SNase_OB-fold_sf"/>
</dbReference>
<feature type="compositionally biased region" description="Polar residues" evidence="1">
    <location>
        <begin position="494"/>
        <end position="506"/>
    </location>
</feature>
<dbReference type="SUPFAM" id="SSF50199">
    <property type="entry name" value="Staphylococcal nuclease"/>
    <property type="match status" value="1"/>
</dbReference>
<feature type="domain" description="Tudor" evidence="2">
    <location>
        <begin position="311"/>
        <end position="370"/>
    </location>
</feature>
<dbReference type="SUPFAM" id="SSF63748">
    <property type="entry name" value="Tudor/PWWP/MBT"/>
    <property type="match status" value="2"/>
</dbReference>
<evidence type="ECO:0000313" key="3">
    <source>
        <dbReference type="EMBL" id="KAH9360383.1"/>
    </source>
</evidence>
<dbReference type="InterPro" id="IPR002999">
    <property type="entry name" value="Tudor"/>
</dbReference>
<dbReference type="EMBL" id="JABSTR010000001">
    <property type="protein sequence ID" value="KAH9360383.1"/>
    <property type="molecule type" value="Genomic_DNA"/>
</dbReference>
<dbReference type="PANTHER" id="PTHR16442">
    <property type="entry name" value="RING FINGER PROTEIN 17"/>
    <property type="match status" value="1"/>
</dbReference>
<gene>
    <name evidence="3" type="ORF">HPB48_008391</name>
</gene>
<dbReference type="PANTHER" id="PTHR16442:SF1">
    <property type="entry name" value="RING FINGER PROTEIN 17"/>
    <property type="match status" value="1"/>
</dbReference>
<dbReference type="GO" id="GO:0005737">
    <property type="term" value="C:cytoplasm"/>
    <property type="evidence" value="ECO:0007669"/>
    <property type="project" value="UniProtKB-ARBA"/>
</dbReference>
<feature type="region of interest" description="Disordered" evidence="1">
    <location>
        <begin position="460"/>
        <end position="506"/>
    </location>
</feature>
<proteinExistence type="predicted"/>
<name>A0A9J6FC90_HAELO</name>